<sequence length="467" mass="54426">MNDYKTTLQQSRESQMFQRIELEEQIECDEHVIFDNLKTINQLIDMTINLIRKNDNNNILCNLSQIYENKMFLKFYIQHFQNPNFIRVLEHCLSSSVYEIIEITLKIIFSLICENNNFISNLFLPNFSTPISNFCGSIEINSIKLNALKVVCKLSEFASKESIIFWPAVKTNSISVETANFVAPFIYRILPHLLTDDFSESYCEELFDTFDFLINCGRNHAKYDTFYIIQSGIETSNQRFIHQLIQKNWISTFIQMIHDQELRINIVIGYDTLSLLLPYLNDEILNNDAFFDIELINEHLTFLEKNGKYTAKYDDTIVLSCLNFLKQIIDNHLISIQKIFQFEEFDIPNKIFMIIFHSKFKFRLLAGDVLISIIQKGSGAQVTSLSFVFIIESLLNLLAINHGKAEEIFDSLSRVLNLFAATGRTNDEFLEYFYAFDASEIFGELIEERKELVDVVTAFCTLIKFPI</sequence>
<evidence type="ECO:0000313" key="2">
    <source>
        <dbReference type="Proteomes" id="UP000179807"/>
    </source>
</evidence>
<keyword evidence="2" id="KW-1185">Reference proteome</keyword>
<dbReference type="VEuPathDB" id="TrichDB:TRFO_21554"/>
<comment type="caution">
    <text evidence="1">The sequence shown here is derived from an EMBL/GenBank/DDBJ whole genome shotgun (WGS) entry which is preliminary data.</text>
</comment>
<dbReference type="InterPro" id="IPR016024">
    <property type="entry name" value="ARM-type_fold"/>
</dbReference>
<dbReference type="SUPFAM" id="SSF48371">
    <property type="entry name" value="ARM repeat"/>
    <property type="match status" value="1"/>
</dbReference>
<name>A0A1J4KJH2_9EUKA</name>
<evidence type="ECO:0000313" key="1">
    <source>
        <dbReference type="EMBL" id="OHT09509.1"/>
    </source>
</evidence>
<reference evidence="1" key="1">
    <citation type="submission" date="2016-10" db="EMBL/GenBank/DDBJ databases">
        <authorList>
            <person name="Benchimol M."/>
            <person name="Almeida L.G."/>
            <person name="Vasconcelos A.T."/>
            <person name="Perreira-Neves A."/>
            <person name="Rosa I.A."/>
            <person name="Tasca T."/>
            <person name="Bogo M.R."/>
            <person name="de Souza W."/>
        </authorList>
    </citation>
    <scope>NUCLEOTIDE SEQUENCE [LARGE SCALE GENOMIC DNA]</scope>
    <source>
        <strain evidence="1">K</strain>
    </source>
</reference>
<dbReference type="AlphaFoldDB" id="A0A1J4KJH2"/>
<dbReference type="InterPro" id="IPR011989">
    <property type="entry name" value="ARM-like"/>
</dbReference>
<dbReference type="Gene3D" id="1.25.10.10">
    <property type="entry name" value="Leucine-rich Repeat Variant"/>
    <property type="match status" value="1"/>
</dbReference>
<gene>
    <name evidence="1" type="ORF">TRFO_21554</name>
</gene>
<protein>
    <submittedName>
        <fullName evidence="1">Uncharacterized protein</fullName>
    </submittedName>
</protein>
<dbReference type="EMBL" id="MLAK01000637">
    <property type="protein sequence ID" value="OHT09509.1"/>
    <property type="molecule type" value="Genomic_DNA"/>
</dbReference>
<proteinExistence type="predicted"/>
<dbReference type="RefSeq" id="XP_068362645.1">
    <property type="nucleotide sequence ID" value="XM_068502044.1"/>
</dbReference>
<organism evidence="1 2">
    <name type="scientific">Tritrichomonas foetus</name>
    <dbReference type="NCBI Taxonomy" id="1144522"/>
    <lineage>
        <taxon>Eukaryota</taxon>
        <taxon>Metamonada</taxon>
        <taxon>Parabasalia</taxon>
        <taxon>Tritrichomonadida</taxon>
        <taxon>Tritrichomonadidae</taxon>
        <taxon>Tritrichomonas</taxon>
    </lineage>
</organism>
<accession>A0A1J4KJH2</accession>
<dbReference type="GeneID" id="94836748"/>
<dbReference type="Proteomes" id="UP000179807">
    <property type="component" value="Unassembled WGS sequence"/>
</dbReference>